<keyword evidence="1" id="KW-1133">Transmembrane helix</keyword>
<dbReference type="Bgee" id="ENSOCUG00000034874">
    <property type="expression patterns" value="Expressed in heart and 18 other cell types or tissues"/>
</dbReference>
<keyword evidence="1" id="KW-0812">Transmembrane</keyword>
<name>A0A5F9DG46_RABIT</name>
<organism evidence="3 4">
    <name type="scientific">Oryctolagus cuniculus</name>
    <name type="common">Rabbit</name>
    <dbReference type="NCBI Taxonomy" id="9986"/>
    <lineage>
        <taxon>Eukaryota</taxon>
        <taxon>Metazoa</taxon>
        <taxon>Chordata</taxon>
        <taxon>Craniata</taxon>
        <taxon>Vertebrata</taxon>
        <taxon>Euteleostomi</taxon>
        <taxon>Mammalia</taxon>
        <taxon>Eutheria</taxon>
        <taxon>Euarchontoglires</taxon>
        <taxon>Glires</taxon>
        <taxon>Lagomorpha</taxon>
        <taxon>Leporidae</taxon>
        <taxon>Oryctolagus</taxon>
    </lineage>
</organism>
<evidence type="ECO:0000256" key="1">
    <source>
        <dbReference type="SAM" id="Phobius"/>
    </source>
</evidence>
<sequence length="149" mass="15528">MEPLCPLLLAGFSLPLTRALQGNESTAADGNWTAATSGPPDAGASQPLLVWLLLPLLLGLLLLPAAYFFRFKKQRKAVVSSGDKKMPNGLLEEQAEGDAAEPVSLGAQEALSHPRGAAGGGGAPALRRRRQALPRGVQLAAVWTRAGNV</sequence>
<protein>
    <submittedName>
        <fullName evidence="3">Uncharacterized protein</fullName>
    </submittedName>
</protein>
<feature type="transmembrane region" description="Helical" evidence="1">
    <location>
        <begin position="48"/>
        <end position="69"/>
    </location>
</feature>
<dbReference type="AlphaFoldDB" id="A0A5F9DG46"/>
<evidence type="ECO:0000313" key="4">
    <source>
        <dbReference type="Proteomes" id="UP000001811"/>
    </source>
</evidence>
<dbReference type="Ensembl" id="ENSOCUT00000057329.1">
    <property type="protein sequence ID" value="ENSOCUP00000044317.1"/>
    <property type="gene ID" value="ENSOCUG00000034874.1"/>
</dbReference>
<dbReference type="GeneTree" id="ENSGT00940000156570"/>
<proteinExistence type="predicted"/>
<reference evidence="3 4" key="1">
    <citation type="journal article" date="2011" name="Nature">
        <title>A high-resolution map of human evolutionary constraint using 29 mammals.</title>
        <authorList>
            <person name="Lindblad-Toh K."/>
            <person name="Garber M."/>
            <person name="Zuk O."/>
            <person name="Lin M.F."/>
            <person name="Parker B.J."/>
            <person name="Washietl S."/>
            <person name="Kheradpour P."/>
            <person name="Ernst J."/>
            <person name="Jordan G."/>
            <person name="Mauceli E."/>
            <person name="Ward L.D."/>
            <person name="Lowe C.B."/>
            <person name="Holloway A.K."/>
            <person name="Clamp M."/>
            <person name="Gnerre S."/>
            <person name="Alfoldi J."/>
            <person name="Beal K."/>
            <person name="Chang J."/>
            <person name="Clawson H."/>
            <person name="Cuff J."/>
            <person name="Di Palma F."/>
            <person name="Fitzgerald S."/>
            <person name="Flicek P."/>
            <person name="Guttman M."/>
            <person name="Hubisz M.J."/>
            <person name="Jaffe D.B."/>
            <person name="Jungreis I."/>
            <person name="Kent W.J."/>
            <person name="Kostka D."/>
            <person name="Lara M."/>
            <person name="Martins A.L."/>
            <person name="Massingham T."/>
            <person name="Moltke I."/>
            <person name="Raney B.J."/>
            <person name="Rasmussen M.D."/>
            <person name="Robinson J."/>
            <person name="Stark A."/>
            <person name="Vilella A.J."/>
            <person name="Wen J."/>
            <person name="Xie X."/>
            <person name="Zody M.C."/>
            <person name="Baldwin J."/>
            <person name="Bloom T."/>
            <person name="Chin C.W."/>
            <person name="Heiman D."/>
            <person name="Nicol R."/>
            <person name="Nusbaum C."/>
            <person name="Young S."/>
            <person name="Wilkinson J."/>
            <person name="Worley K.C."/>
            <person name="Kovar C.L."/>
            <person name="Muzny D.M."/>
            <person name="Gibbs R.A."/>
            <person name="Cree A."/>
            <person name="Dihn H.H."/>
            <person name="Fowler G."/>
            <person name="Jhangiani S."/>
            <person name="Joshi V."/>
            <person name="Lee S."/>
            <person name="Lewis L.R."/>
            <person name="Nazareth L.V."/>
            <person name="Okwuonu G."/>
            <person name="Santibanez J."/>
            <person name="Warren W.C."/>
            <person name="Mardis E.R."/>
            <person name="Weinstock G.M."/>
            <person name="Wilson R.K."/>
            <person name="Delehaunty K."/>
            <person name="Dooling D."/>
            <person name="Fronik C."/>
            <person name="Fulton L."/>
            <person name="Fulton B."/>
            <person name="Graves T."/>
            <person name="Minx P."/>
            <person name="Sodergren E."/>
            <person name="Birney E."/>
            <person name="Margulies E.H."/>
            <person name="Herrero J."/>
            <person name="Green E.D."/>
            <person name="Haussler D."/>
            <person name="Siepel A."/>
            <person name="Goldman N."/>
            <person name="Pollard K.S."/>
            <person name="Pedersen J.S."/>
            <person name="Lander E.S."/>
            <person name="Kellis M."/>
        </authorList>
    </citation>
    <scope>NUCLEOTIDE SEQUENCE [LARGE SCALE GENOMIC DNA]</scope>
    <source>
        <strain evidence="4">Thorbecke</strain>
    </source>
</reference>
<reference evidence="3" key="2">
    <citation type="submission" date="2025-08" db="UniProtKB">
        <authorList>
            <consortium name="Ensembl"/>
        </authorList>
    </citation>
    <scope>IDENTIFICATION</scope>
    <source>
        <strain evidence="3">Thorbecke</strain>
    </source>
</reference>
<dbReference type="Proteomes" id="UP000001811">
    <property type="component" value="Unplaced"/>
</dbReference>
<keyword evidence="2" id="KW-0732">Signal</keyword>
<evidence type="ECO:0000256" key="2">
    <source>
        <dbReference type="SAM" id="SignalP"/>
    </source>
</evidence>
<feature type="signal peptide" evidence="2">
    <location>
        <begin position="1"/>
        <end position="19"/>
    </location>
</feature>
<feature type="chain" id="PRO_5023804483" evidence="2">
    <location>
        <begin position="20"/>
        <end position="149"/>
    </location>
</feature>
<accession>A0A5F9DG46</accession>
<keyword evidence="4" id="KW-1185">Reference proteome</keyword>
<reference evidence="3" key="3">
    <citation type="submission" date="2025-09" db="UniProtKB">
        <authorList>
            <consortium name="Ensembl"/>
        </authorList>
    </citation>
    <scope>IDENTIFICATION</scope>
    <source>
        <strain evidence="3">Thorbecke</strain>
    </source>
</reference>
<keyword evidence="1" id="KW-0472">Membrane</keyword>
<evidence type="ECO:0000313" key="3">
    <source>
        <dbReference type="Ensembl" id="ENSOCUP00000044317.1"/>
    </source>
</evidence>